<dbReference type="AlphaFoldDB" id="A0A561UBL8"/>
<dbReference type="Gene3D" id="3.90.180.10">
    <property type="entry name" value="Medium-chain alcohol dehydrogenases, catalytic domain"/>
    <property type="match status" value="1"/>
</dbReference>
<dbReference type="SUPFAM" id="SSF50129">
    <property type="entry name" value="GroES-like"/>
    <property type="match status" value="1"/>
</dbReference>
<dbReference type="Pfam" id="PF08240">
    <property type="entry name" value="ADH_N"/>
    <property type="match status" value="1"/>
</dbReference>
<proteinExistence type="predicted"/>
<evidence type="ECO:0000256" key="2">
    <source>
        <dbReference type="ARBA" id="ARBA00023002"/>
    </source>
</evidence>
<dbReference type="Gene3D" id="3.40.50.720">
    <property type="entry name" value="NAD(P)-binding Rossmann-like Domain"/>
    <property type="match status" value="1"/>
</dbReference>
<sequence>MRAIVVEEFGGPEVLRLAELPVPEPGPGEVSIDVAYAGVNFAELKARSVGYRVESLPFQPGLEVAGVIRAVGAGVAESHGLHPGQRVAALTRFGGYAEVAVAEADTVFALPDDVALRTGAALPTVLPTAHALLHEIGRLRVGDSVLVHGAAGGIGGVLGQLAKLGGAGQVLGVVSTEAKAEYARKAGYDEVFVGAEFAAGAQRATGDRGVDLLLDPIGGATLRTGLTVLSPFGRLVSFGNADGEAPWQAGVPDLAPGRSIGAMSILELSQQHPAELRALAERAFALVAGGAVDPLITAEHPLEEAAEVHRLIESRTTTGKFLLRLAGE</sequence>
<dbReference type="Pfam" id="PF00107">
    <property type="entry name" value="ADH_zinc_N"/>
    <property type="match status" value="1"/>
</dbReference>
<evidence type="ECO:0000313" key="5">
    <source>
        <dbReference type="Proteomes" id="UP000317940"/>
    </source>
</evidence>
<evidence type="ECO:0000313" key="4">
    <source>
        <dbReference type="EMBL" id="TWF96739.1"/>
    </source>
</evidence>
<dbReference type="InterPro" id="IPR036291">
    <property type="entry name" value="NAD(P)-bd_dom_sf"/>
</dbReference>
<dbReference type="InterPro" id="IPR011032">
    <property type="entry name" value="GroES-like_sf"/>
</dbReference>
<dbReference type="OrthoDB" id="9805883at2"/>
<reference evidence="4 5" key="1">
    <citation type="submission" date="2019-06" db="EMBL/GenBank/DDBJ databases">
        <title>Sequencing the genomes of 1000 actinobacteria strains.</title>
        <authorList>
            <person name="Klenk H.-P."/>
        </authorList>
    </citation>
    <scope>NUCLEOTIDE SEQUENCE [LARGE SCALE GENOMIC DNA]</scope>
    <source>
        <strain evidence="4 5">DSM 44826</strain>
    </source>
</reference>
<dbReference type="SMART" id="SM00829">
    <property type="entry name" value="PKS_ER"/>
    <property type="match status" value="1"/>
</dbReference>
<organism evidence="4 5">
    <name type="scientific">Kitasatospora viridis</name>
    <dbReference type="NCBI Taxonomy" id="281105"/>
    <lineage>
        <taxon>Bacteria</taxon>
        <taxon>Bacillati</taxon>
        <taxon>Actinomycetota</taxon>
        <taxon>Actinomycetes</taxon>
        <taxon>Kitasatosporales</taxon>
        <taxon>Streptomycetaceae</taxon>
        <taxon>Kitasatospora</taxon>
    </lineage>
</organism>
<keyword evidence="5" id="KW-1185">Reference proteome</keyword>
<dbReference type="InterPro" id="IPR013154">
    <property type="entry name" value="ADH-like_N"/>
</dbReference>
<dbReference type="InterPro" id="IPR020843">
    <property type="entry name" value="ER"/>
</dbReference>
<dbReference type="Proteomes" id="UP000317940">
    <property type="component" value="Unassembled WGS sequence"/>
</dbReference>
<dbReference type="GO" id="GO:0005829">
    <property type="term" value="C:cytosol"/>
    <property type="evidence" value="ECO:0007669"/>
    <property type="project" value="TreeGrafter"/>
</dbReference>
<feature type="domain" description="Enoyl reductase (ER)" evidence="3">
    <location>
        <begin position="10"/>
        <end position="323"/>
    </location>
</feature>
<keyword evidence="2" id="KW-0560">Oxidoreductase</keyword>
<dbReference type="GO" id="GO:0008270">
    <property type="term" value="F:zinc ion binding"/>
    <property type="evidence" value="ECO:0007669"/>
    <property type="project" value="InterPro"/>
</dbReference>
<keyword evidence="1" id="KW-0521">NADP</keyword>
<dbReference type="InterPro" id="IPR013149">
    <property type="entry name" value="ADH-like_C"/>
</dbReference>
<dbReference type="InterPro" id="IPR002364">
    <property type="entry name" value="Quin_OxRdtase/zeta-crystal_CS"/>
</dbReference>
<dbReference type="EMBL" id="VIWT01000001">
    <property type="protein sequence ID" value="TWF96739.1"/>
    <property type="molecule type" value="Genomic_DNA"/>
</dbReference>
<accession>A0A561UBL8</accession>
<dbReference type="SUPFAM" id="SSF51735">
    <property type="entry name" value="NAD(P)-binding Rossmann-fold domains"/>
    <property type="match status" value="1"/>
</dbReference>
<comment type="caution">
    <text evidence="4">The sequence shown here is derived from an EMBL/GenBank/DDBJ whole genome shotgun (WGS) entry which is preliminary data.</text>
</comment>
<gene>
    <name evidence="4" type="ORF">FHX73_11511</name>
</gene>
<dbReference type="PANTHER" id="PTHR48106:SF13">
    <property type="entry name" value="QUINONE OXIDOREDUCTASE-RELATED"/>
    <property type="match status" value="1"/>
</dbReference>
<dbReference type="GO" id="GO:0070402">
    <property type="term" value="F:NADPH binding"/>
    <property type="evidence" value="ECO:0007669"/>
    <property type="project" value="TreeGrafter"/>
</dbReference>
<name>A0A561UBL8_9ACTN</name>
<dbReference type="RefSeq" id="WP_145903050.1">
    <property type="nucleotide sequence ID" value="NZ_BAAAMZ010000004.1"/>
</dbReference>
<protein>
    <submittedName>
        <fullName evidence="4">NADPH2:quinone reductase</fullName>
    </submittedName>
</protein>
<dbReference type="GO" id="GO:0003960">
    <property type="term" value="F:quinone reductase (NADPH) activity"/>
    <property type="evidence" value="ECO:0007669"/>
    <property type="project" value="TreeGrafter"/>
</dbReference>
<dbReference type="PANTHER" id="PTHR48106">
    <property type="entry name" value="QUINONE OXIDOREDUCTASE PIG3-RELATED"/>
    <property type="match status" value="1"/>
</dbReference>
<dbReference type="PROSITE" id="PS01162">
    <property type="entry name" value="QOR_ZETA_CRYSTAL"/>
    <property type="match status" value="1"/>
</dbReference>
<dbReference type="GO" id="GO:0035925">
    <property type="term" value="F:mRNA 3'-UTR AU-rich region binding"/>
    <property type="evidence" value="ECO:0007669"/>
    <property type="project" value="TreeGrafter"/>
</dbReference>
<evidence type="ECO:0000256" key="1">
    <source>
        <dbReference type="ARBA" id="ARBA00022857"/>
    </source>
</evidence>
<evidence type="ECO:0000259" key="3">
    <source>
        <dbReference type="SMART" id="SM00829"/>
    </source>
</evidence>